<protein>
    <submittedName>
        <fullName evidence="2">Uncharacterized protein</fullName>
    </submittedName>
</protein>
<evidence type="ECO:0000313" key="3">
    <source>
        <dbReference type="Proteomes" id="UP001151760"/>
    </source>
</evidence>
<reference evidence="2" key="1">
    <citation type="journal article" date="2022" name="Int. J. Mol. Sci.">
        <title>Draft Genome of Tanacetum Coccineum: Genomic Comparison of Closely Related Tanacetum-Family Plants.</title>
        <authorList>
            <person name="Yamashiro T."/>
            <person name="Shiraishi A."/>
            <person name="Nakayama K."/>
            <person name="Satake H."/>
        </authorList>
    </citation>
    <scope>NUCLEOTIDE SEQUENCE</scope>
</reference>
<proteinExistence type="predicted"/>
<feature type="region of interest" description="Disordered" evidence="1">
    <location>
        <begin position="90"/>
        <end position="109"/>
    </location>
</feature>
<accession>A0ABQ4WX64</accession>
<dbReference type="Proteomes" id="UP001151760">
    <property type="component" value="Unassembled WGS sequence"/>
</dbReference>
<sequence length="160" mass="18356">MYSVGLAQIEFVRSRRGYILPYGMLLTRLFRHVMAEYPHLQSDQYVLIDRVMLSLGAPRQRKPRKDIGVKRARHSTFSSAFNHGFSSRQVDGDETRVDEGTSRVSTPSPTTYYNSLPQDVFQIFSNPLTPLNLLAAEPTIWVLSKSTIVTRCKERLEETF</sequence>
<evidence type="ECO:0000256" key="1">
    <source>
        <dbReference type="SAM" id="MobiDB-lite"/>
    </source>
</evidence>
<feature type="compositionally biased region" description="Basic and acidic residues" evidence="1">
    <location>
        <begin position="90"/>
        <end position="101"/>
    </location>
</feature>
<comment type="caution">
    <text evidence="2">The sequence shown here is derived from an EMBL/GenBank/DDBJ whole genome shotgun (WGS) entry which is preliminary data.</text>
</comment>
<reference evidence="2" key="2">
    <citation type="submission" date="2022-01" db="EMBL/GenBank/DDBJ databases">
        <authorList>
            <person name="Yamashiro T."/>
            <person name="Shiraishi A."/>
            <person name="Satake H."/>
            <person name="Nakayama K."/>
        </authorList>
    </citation>
    <scope>NUCLEOTIDE SEQUENCE</scope>
</reference>
<organism evidence="2 3">
    <name type="scientific">Tanacetum coccineum</name>
    <dbReference type="NCBI Taxonomy" id="301880"/>
    <lineage>
        <taxon>Eukaryota</taxon>
        <taxon>Viridiplantae</taxon>
        <taxon>Streptophyta</taxon>
        <taxon>Embryophyta</taxon>
        <taxon>Tracheophyta</taxon>
        <taxon>Spermatophyta</taxon>
        <taxon>Magnoliopsida</taxon>
        <taxon>eudicotyledons</taxon>
        <taxon>Gunneridae</taxon>
        <taxon>Pentapetalae</taxon>
        <taxon>asterids</taxon>
        <taxon>campanulids</taxon>
        <taxon>Asterales</taxon>
        <taxon>Asteraceae</taxon>
        <taxon>Asteroideae</taxon>
        <taxon>Anthemideae</taxon>
        <taxon>Anthemidinae</taxon>
        <taxon>Tanacetum</taxon>
    </lineage>
</organism>
<evidence type="ECO:0000313" key="2">
    <source>
        <dbReference type="EMBL" id="GJS57507.1"/>
    </source>
</evidence>
<dbReference type="EMBL" id="BQNB010009010">
    <property type="protein sequence ID" value="GJS57507.1"/>
    <property type="molecule type" value="Genomic_DNA"/>
</dbReference>
<name>A0ABQ4WX64_9ASTR</name>
<gene>
    <name evidence="2" type="ORF">Tco_0652291</name>
</gene>
<keyword evidence="3" id="KW-1185">Reference proteome</keyword>